<evidence type="ECO:0000313" key="2">
    <source>
        <dbReference type="Proteomes" id="UP000095287"/>
    </source>
</evidence>
<protein>
    <submittedName>
        <fullName evidence="3">CSTF_C domain-containing protein</fullName>
    </submittedName>
</protein>
<dbReference type="Proteomes" id="UP000095287">
    <property type="component" value="Unplaced"/>
</dbReference>
<dbReference type="WBParaSite" id="L893_g31256.t1">
    <property type="protein sequence ID" value="L893_g31256.t1"/>
    <property type="gene ID" value="L893_g31256"/>
</dbReference>
<reference evidence="3" key="1">
    <citation type="submission" date="2016-11" db="UniProtKB">
        <authorList>
            <consortium name="WormBaseParasite"/>
        </authorList>
    </citation>
    <scope>IDENTIFICATION</scope>
</reference>
<sequence>MDPDENRPRNPFLKGPDAGSSNSRKRPLPEEPAAPTPDTMPQQAAMSQMPADPPPRRRRLSAMEEDEDEPMQLAANELPYIQLGHWRIPRIPQVMRPNATMPRGARLNAMELQQQLNEMTARGGRRTLNQMNPEELRNLERRLPADFVRANRIAISMIMSRVLN</sequence>
<proteinExistence type="predicted"/>
<name>A0A1I8A072_9BILA</name>
<accession>A0A1I8A072</accession>
<keyword evidence="2" id="KW-1185">Reference proteome</keyword>
<organism evidence="2 3">
    <name type="scientific">Steinernema glaseri</name>
    <dbReference type="NCBI Taxonomy" id="37863"/>
    <lineage>
        <taxon>Eukaryota</taxon>
        <taxon>Metazoa</taxon>
        <taxon>Ecdysozoa</taxon>
        <taxon>Nematoda</taxon>
        <taxon>Chromadorea</taxon>
        <taxon>Rhabditida</taxon>
        <taxon>Tylenchina</taxon>
        <taxon>Panagrolaimomorpha</taxon>
        <taxon>Strongyloidoidea</taxon>
        <taxon>Steinernematidae</taxon>
        <taxon>Steinernema</taxon>
    </lineage>
</organism>
<evidence type="ECO:0000313" key="3">
    <source>
        <dbReference type="WBParaSite" id="L893_g31256.t1"/>
    </source>
</evidence>
<feature type="region of interest" description="Disordered" evidence="1">
    <location>
        <begin position="1"/>
        <end position="71"/>
    </location>
</feature>
<dbReference type="AlphaFoldDB" id="A0A1I8A072"/>
<evidence type="ECO:0000256" key="1">
    <source>
        <dbReference type="SAM" id="MobiDB-lite"/>
    </source>
</evidence>